<gene>
    <name evidence="1" type="ORF">MRATA1EN22A_LOCUS27606</name>
</gene>
<proteinExistence type="predicted"/>
<reference evidence="1" key="1">
    <citation type="submission" date="2023-05" db="EMBL/GenBank/DDBJ databases">
        <authorList>
            <consortium name="ELIXIR-Norway"/>
        </authorList>
    </citation>
    <scope>NUCLEOTIDE SEQUENCE</scope>
</reference>
<evidence type="ECO:0000313" key="1">
    <source>
        <dbReference type="EMBL" id="CAN0567238.1"/>
    </source>
</evidence>
<name>A0AC60A781_RANTA</name>
<protein>
    <submittedName>
        <fullName evidence="1">Uncharacterized protein</fullName>
    </submittedName>
</protein>
<accession>A0AC60A781</accession>
<evidence type="ECO:0000313" key="2">
    <source>
        <dbReference type="Proteomes" id="UP001162501"/>
    </source>
</evidence>
<organism evidence="1 2">
    <name type="scientific">Rangifer tarandus platyrhynchus</name>
    <name type="common">Svalbard reindeer</name>
    <dbReference type="NCBI Taxonomy" id="3082113"/>
    <lineage>
        <taxon>Eukaryota</taxon>
        <taxon>Metazoa</taxon>
        <taxon>Chordata</taxon>
        <taxon>Craniata</taxon>
        <taxon>Vertebrata</taxon>
        <taxon>Euteleostomi</taxon>
        <taxon>Mammalia</taxon>
        <taxon>Eutheria</taxon>
        <taxon>Laurasiatheria</taxon>
        <taxon>Artiodactyla</taxon>
        <taxon>Ruminantia</taxon>
        <taxon>Pecora</taxon>
        <taxon>Cervidae</taxon>
        <taxon>Odocoileinae</taxon>
        <taxon>Rangifer</taxon>
    </lineage>
</organism>
<reference evidence="1" key="2">
    <citation type="submission" date="2025-03" db="EMBL/GenBank/DDBJ databases">
        <authorList>
            <consortium name="ELIXIR-Norway"/>
            <consortium name="Elixir Norway"/>
        </authorList>
    </citation>
    <scope>NUCLEOTIDE SEQUENCE</scope>
</reference>
<dbReference type="EMBL" id="OX596093">
    <property type="protein sequence ID" value="CAN0567238.1"/>
    <property type="molecule type" value="Genomic_DNA"/>
</dbReference>
<dbReference type="Proteomes" id="UP001162501">
    <property type="component" value="Chromosome 9"/>
</dbReference>
<sequence>MPLPLGSPRSGLVSSGQEPKLTPECFTPSRLPHWRTLCSSCDRLLAPLYGRTARCSCLGLRHRGGALFPWLRSDQASSWRRARWPERPLEQHKGSDGHLRNFTESSMERCPGASCMYRLWEGRTIKGK</sequence>